<organism evidence="15 16">
    <name type="scientific">Thermomonospora echinospora</name>
    <dbReference type="NCBI Taxonomy" id="1992"/>
    <lineage>
        <taxon>Bacteria</taxon>
        <taxon>Bacillati</taxon>
        <taxon>Actinomycetota</taxon>
        <taxon>Actinomycetes</taxon>
        <taxon>Streptosporangiales</taxon>
        <taxon>Thermomonosporaceae</taxon>
        <taxon>Thermomonospora</taxon>
    </lineage>
</organism>
<dbReference type="InterPro" id="IPR010316">
    <property type="entry name" value="AlkA_N"/>
</dbReference>
<dbReference type="PANTHER" id="PTHR43003">
    <property type="entry name" value="DNA-3-METHYLADENINE GLYCOSYLASE"/>
    <property type="match status" value="1"/>
</dbReference>
<dbReference type="Pfam" id="PF02805">
    <property type="entry name" value="Ada_Zn_binding"/>
    <property type="match status" value="1"/>
</dbReference>
<dbReference type="InterPro" id="IPR011257">
    <property type="entry name" value="DNA_glycosylase"/>
</dbReference>
<evidence type="ECO:0000256" key="4">
    <source>
        <dbReference type="ARBA" id="ARBA00022603"/>
    </source>
</evidence>
<keyword evidence="5" id="KW-0808">Transferase</keyword>
<name>A0A1H6E0S9_9ACTN</name>
<dbReference type="Gene3D" id="1.10.340.30">
    <property type="entry name" value="Hypothetical protein, domain 2"/>
    <property type="match status" value="1"/>
</dbReference>
<evidence type="ECO:0000256" key="12">
    <source>
        <dbReference type="ARBA" id="ARBA00023163"/>
    </source>
</evidence>
<dbReference type="InterPro" id="IPR009057">
    <property type="entry name" value="Homeodomain-like_sf"/>
</dbReference>
<dbReference type="GO" id="GO:0005737">
    <property type="term" value="C:cytoplasm"/>
    <property type="evidence" value="ECO:0007669"/>
    <property type="project" value="TreeGrafter"/>
</dbReference>
<evidence type="ECO:0000313" key="15">
    <source>
        <dbReference type="EMBL" id="SEG90763.1"/>
    </source>
</evidence>
<keyword evidence="9" id="KW-0805">Transcription regulation</keyword>
<dbReference type="GO" id="GO:0043916">
    <property type="term" value="F:DNA-7-methylguanine glycosylase activity"/>
    <property type="evidence" value="ECO:0007669"/>
    <property type="project" value="TreeGrafter"/>
</dbReference>
<dbReference type="InterPro" id="IPR037046">
    <property type="entry name" value="AlkA_N_sf"/>
</dbReference>
<dbReference type="InterPro" id="IPR004026">
    <property type="entry name" value="Ada_DNA_repair_Zn-bd"/>
</dbReference>
<reference evidence="16" key="1">
    <citation type="submission" date="2016-10" db="EMBL/GenBank/DDBJ databases">
        <authorList>
            <person name="Varghese N."/>
            <person name="Submissions S."/>
        </authorList>
    </citation>
    <scope>NUCLEOTIDE SEQUENCE [LARGE SCALE GENOMIC DNA]</scope>
    <source>
        <strain evidence="16">DSM 43163</strain>
    </source>
</reference>
<dbReference type="InterPro" id="IPR051912">
    <property type="entry name" value="Alkylbase_DNA_Glycosylase/TA"/>
</dbReference>
<dbReference type="Pfam" id="PF06029">
    <property type="entry name" value="AlkA_N"/>
    <property type="match status" value="1"/>
</dbReference>
<evidence type="ECO:0000256" key="7">
    <source>
        <dbReference type="ARBA" id="ARBA00022763"/>
    </source>
</evidence>
<comment type="cofactor">
    <cofactor evidence="2">
        <name>Zn(2+)</name>
        <dbReference type="ChEBI" id="CHEBI:29105"/>
    </cofactor>
</comment>
<dbReference type="SUPFAM" id="SSF55945">
    <property type="entry name" value="TATA-box binding protein-like"/>
    <property type="match status" value="1"/>
</dbReference>
<keyword evidence="16" id="KW-1185">Reference proteome</keyword>
<keyword evidence="13" id="KW-0234">DNA repair</keyword>
<keyword evidence="6" id="KW-0479">Metal-binding</keyword>
<dbReference type="Pfam" id="PF12833">
    <property type="entry name" value="HTH_18"/>
    <property type="match status" value="1"/>
</dbReference>
<dbReference type="AlphaFoldDB" id="A0A1H6E0S9"/>
<keyword evidence="7" id="KW-0227">DNA damage</keyword>
<comment type="catalytic activity">
    <reaction evidence="1">
        <text>Hydrolysis of alkylated DNA, releasing 3-methyladenine, 3-methylguanine, 7-methylguanine and 7-methyladenine.</text>
        <dbReference type="EC" id="3.2.2.21"/>
    </reaction>
</comment>
<keyword evidence="8" id="KW-0862">Zinc</keyword>
<dbReference type="CDD" id="cd00056">
    <property type="entry name" value="ENDO3c"/>
    <property type="match status" value="1"/>
</dbReference>
<dbReference type="InterPro" id="IPR018060">
    <property type="entry name" value="HTH_AraC"/>
</dbReference>
<dbReference type="GO" id="GO:0032131">
    <property type="term" value="F:alkylated DNA binding"/>
    <property type="evidence" value="ECO:0007669"/>
    <property type="project" value="TreeGrafter"/>
</dbReference>
<dbReference type="PROSITE" id="PS01124">
    <property type="entry name" value="HTH_ARAC_FAMILY_2"/>
    <property type="match status" value="1"/>
</dbReference>
<dbReference type="SMART" id="SM00478">
    <property type="entry name" value="ENDO3c"/>
    <property type="match status" value="1"/>
</dbReference>
<dbReference type="GO" id="GO:0032993">
    <property type="term" value="C:protein-DNA complex"/>
    <property type="evidence" value="ECO:0007669"/>
    <property type="project" value="TreeGrafter"/>
</dbReference>
<dbReference type="GO" id="GO:0006285">
    <property type="term" value="P:base-excision repair, AP site formation"/>
    <property type="evidence" value="ECO:0007669"/>
    <property type="project" value="TreeGrafter"/>
</dbReference>
<dbReference type="InterPro" id="IPR023170">
    <property type="entry name" value="HhH_base_excis_C"/>
</dbReference>
<dbReference type="GO" id="GO:0032259">
    <property type="term" value="P:methylation"/>
    <property type="evidence" value="ECO:0007669"/>
    <property type="project" value="UniProtKB-KW"/>
</dbReference>
<dbReference type="FunFam" id="3.40.10.10:FF:000001">
    <property type="entry name" value="DNA-3-methyladenine glycosylase 2"/>
    <property type="match status" value="1"/>
</dbReference>
<evidence type="ECO:0000256" key="13">
    <source>
        <dbReference type="ARBA" id="ARBA00023204"/>
    </source>
</evidence>
<evidence type="ECO:0000313" key="16">
    <source>
        <dbReference type="Proteomes" id="UP000236723"/>
    </source>
</evidence>
<accession>A0A1H6E0S9</accession>
<dbReference type="SUPFAM" id="SSF46689">
    <property type="entry name" value="Homeodomain-like"/>
    <property type="match status" value="1"/>
</dbReference>
<dbReference type="InterPro" id="IPR003265">
    <property type="entry name" value="HhH-GPD_domain"/>
</dbReference>
<dbReference type="Pfam" id="PF00730">
    <property type="entry name" value="HhH-GPD"/>
    <property type="match status" value="1"/>
</dbReference>
<keyword evidence="4" id="KW-0489">Methyltransferase</keyword>
<evidence type="ECO:0000256" key="5">
    <source>
        <dbReference type="ARBA" id="ARBA00022679"/>
    </source>
</evidence>
<dbReference type="GO" id="GO:0006307">
    <property type="term" value="P:DNA alkylation repair"/>
    <property type="evidence" value="ECO:0007669"/>
    <property type="project" value="TreeGrafter"/>
</dbReference>
<keyword evidence="12" id="KW-0804">Transcription</keyword>
<dbReference type="EMBL" id="FNVO01000027">
    <property type="protein sequence ID" value="SEG90763.1"/>
    <property type="molecule type" value="Genomic_DNA"/>
</dbReference>
<evidence type="ECO:0000256" key="1">
    <source>
        <dbReference type="ARBA" id="ARBA00000086"/>
    </source>
</evidence>
<dbReference type="SUPFAM" id="SSF48150">
    <property type="entry name" value="DNA-glycosylase"/>
    <property type="match status" value="1"/>
</dbReference>
<dbReference type="GO" id="GO:0008725">
    <property type="term" value="F:DNA-3-methyladenine glycosylase activity"/>
    <property type="evidence" value="ECO:0007669"/>
    <property type="project" value="TreeGrafter"/>
</dbReference>
<protein>
    <recommendedName>
        <fullName evidence="3">DNA-3-methyladenine glycosylase II</fullName>
        <ecNumber evidence="3">3.2.2.21</ecNumber>
    </recommendedName>
</protein>
<evidence type="ECO:0000256" key="8">
    <source>
        <dbReference type="ARBA" id="ARBA00022833"/>
    </source>
</evidence>
<dbReference type="GO" id="GO:0008270">
    <property type="term" value="F:zinc ion binding"/>
    <property type="evidence" value="ECO:0007669"/>
    <property type="project" value="InterPro"/>
</dbReference>
<dbReference type="GO" id="GO:0008168">
    <property type="term" value="F:methyltransferase activity"/>
    <property type="evidence" value="ECO:0007669"/>
    <property type="project" value="UniProtKB-KW"/>
</dbReference>
<dbReference type="InterPro" id="IPR035451">
    <property type="entry name" value="Ada-like_dom_sf"/>
</dbReference>
<dbReference type="Gene3D" id="1.10.1670.10">
    <property type="entry name" value="Helix-hairpin-Helix base-excision DNA repair enzymes (C-terminal)"/>
    <property type="match status" value="1"/>
</dbReference>
<dbReference type="Gene3D" id="3.40.10.10">
    <property type="entry name" value="DNA Methylphosphotriester Repair Domain"/>
    <property type="match status" value="1"/>
</dbReference>
<evidence type="ECO:0000256" key="11">
    <source>
        <dbReference type="ARBA" id="ARBA00023159"/>
    </source>
</evidence>
<dbReference type="SMART" id="SM00342">
    <property type="entry name" value="HTH_ARAC"/>
    <property type="match status" value="1"/>
</dbReference>
<keyword evidence="10" id="KW-0238">DNA-binding</keyword>
<dbReference type="Proteomes" id="UP000236723">
    <property type="component" value="Unassembled WGS sequence"/>
</dbReference>
<evidence type="ECO:0000256" key="3">
    <source>
        <dbReference type="ARBA" id="ARBA00012000"/>
    </source>
</evidence>
<proteinExistence type="predicted"/>
<dbReference type="GO" id="GO:0003700">
    <property type="term" value="F:DNA-binding transcription factor activity"/>
    <property type="evidence" value="ECO:0007669"/>
    <property type="project" value="InterPro"/>
</dbReference>
<feature type="domain" description="HTH araC/xylS-type" evidence="14">
    <location>
        <begin position="97"/>
        <end position="195"/>
    </location>
</feature>
<keyword evidence="11" id="KW-0010">Activator</keyword>
<dbReference type="SMART" id="SM01009">
    <property type="entry name" value="AlkA_N"/>
    <property type="match status" value="1"/>
</dbReference>
<dbReference type="GO" id="GO:0043565">
    <property type="term" value="F:sequence-specific DNA binding"/>
    <property type="evidence" value="ECO:0007669"/>
    <property type="project" value="InterPro"/>
</dbReference>
<dbReference type="Gene3D" id="3.30.310.20">
    <property type="entry name" value="DNA-3-methyladenine glycosylase AlkA, N-terminal domain"/>
    <property type="match status" value="1"/>
</dbReference>
<dbReference type="Gene3D" id="1.10.10.60">
    <property type="entry name" value="Homeodomain-like"/>
    <property type="match status" value="1"/>
</dbReference>
<gene>
    <name evidence="15" type="ORF">SAMN04489712_12731</name>
</gene>
<sequence length="494" mass="53165">MKGLGLGFTQGVLDFDSCYRAVSARDPRFDGRFFTAVTSTGIYCRPICPARTPARRNVRFYRDAAAAEAAGFRPCKRCRPEACPGSAGWDFRGDLVRRALRLIDDGVVDEYGVRGLACRLAVTERHLHRLFVAELGAPPLAVARSRRLQLARRLLRETAMPVTDVAFAAGFGSVRQFNATLRETYGQTPSQLRGPRPADGSALELRLAVRPPFDAAGLLDFLAARAIPGVEEVGDGRYARTGPGPYRIELLPRDGHVLLRADAPDLRGVSRLVARCRRLLDLDADPQAVNEVLGGDRLLAPLVAVRPGLRVPGAFDGFEMAVRAVLGQQVSVAAARTLAGRLVARCGDPLPRPVGGLTHRFPAAEAVADADLSGLGLTGARERTLRELARAVASGKLDLDGGADPGETTRRLLDLPGVGPWTVAYVAMRALGDPDAFPAADLGLRNAVRNLTGDGSPADLRERAEGWRPWRAYAAMHLWASLAAPTSQRTLEKI</sequence>
<dbReference type="EC" id="3.2.2.21" evidence="3"/>
<evidence type="ECO:0000256" key="6">
    <source>
        <dbReference type="ARBA" id="ARBA00022723"/>
    </source>
</evidence>
<dbReference type="PANTHER" id="PTHR43003:SF13">
    <property type="entry name" value="DNA-3-METHYLADENINE GLYCOSYLASE 2"/>
    <property type="match status" value="1"/>
</dbReference>
<evidence type="ECO:0000256" key="9">
    <source>
        <dbReference type="ARBA" id="ARBA00023015"/>
    </source>
</evidence>
<evidence type="ECO:0000256" key="10">
    <source>
        <dbReference type="ARBA" id="ARBA00023125"/>
    </source>
</evidence>
<dbReference type="SUPFAM" id="SSF57884">
    <property type="entry name" value="Ada DNA repair protein, N-terminal domain (N-Ada 10)"/>
    <property type="match status" value="1"/>
</dbReference>
<evidence type="ECO:0000256" key="2">
    <source>
        <dbReference type="ARBA" id="ARBA00001947"/>
    </source>
</evidence>
<evidence type="ECO:0000259" key="14">
    <source>
        <dbReference type="PROSITE" id="PS01124"/>
    </source>
</evidence>